<dbReference type="PROSITE" id="PS51257">
    <property type="entry name" value="PROKAR_LIPOPROTEIN"/>
    <property type="match status" value="1"/>
</dbReference>
<protein>
    <submittedName>
        <fullName evidence="2">Uncharacterized protein</fullName>
    </submittedName>
</protein>
<dbReference type="AlphaFoldDB" id="A0A426TX66"/>
<keyword evidence="1" id="KW-0812">Transmembrane</keyword>
<evidence type="ECO:0000256" key="1">
    <source>
        <dbReference type="SAM" id="Phobius"/>
    </source>
</evidence>
<name>A0A426TX66_9CHLR</name>
<feature type="transmembrane region" description="Helical" evidence="1">
    <location>
        <begin position="70"/>
        <end position="92"/>
    </location>
</feature>
<organism evidence="2 3">
    <name type="scientific">Candidatus Viridilinea halotolerans</name>
    <dbReference type="NCBI Taxonomy" id="2491704"/>
    <lineage>
        <taxon>Bacteria</taxon>
        <taxon>Bacillati</taxon>
        <taxon>Chloroflexota</taxon>
        <taxon>Chloroflexia</taxon>
        <taxon>Chloroflexales</taxon>
        <taxon>Chloroflexineae</taxon>
        <taxon>Oscillochloridaceae</taxon>
        <taxon>Candidatus Viridilinea</taxon>
    </lineage>
</organism>
<gene>
    <name evidence="2" type="ORF">EI684_13665</name>
</gene>
<dbReference type="Proteomes" id="UP000280307">
    <property type="component" value="Unassembled WGS sequence"/>
</dbReference>
<keyword evidence="1" id="KW-0472">Membrane</keyword>
<sequence>MRHVPWLNGLLLAALPGALLACTLHCLLASYFLHYRTAQTAIPSPFLCGHMLEWQAPMDTPAPPPPLNPAVLQGLIQAMATTVAGLLLLLILQRPLLLPPLHCRMRLAEPPPAPPPQGCRV</sequence>
<proteinExistence type="predicted"/>
<reference evidence="2 3" key="1">
    <citation type="submission" date="2018-12" db="EMBL/GenBank/DDBJ databases">
        <title>Genome Sequence of Candidatus Viridilinea halotolerans isolated from saline sulfide-rich spring.</title>
        <authorList>
            <person name="Grouzdev D.S."/>
            <person name="Burganskaya E.I."/>
            <person name="Krutkina M.S."/>
            <person name="Sukhacheva M.V."/>
            <person name="Gorlenko V.M."/>
        </authorList>
    </citation>
    <scope>NUCLEOTIDE SEQUENCE [LARGE SCALE GENOMIC DNA]</scope>
    <source>
        <strain evidence="2">Chok-6</strain>
    </source>
</reference>
<comment type="caution">
    <text evidence="2">The sequence shown here is derived from an EMBL/GenBank/DDBJ whole genome shotgun (WGS) entry which is preliminary data.</text>
</comment>
<evidence type="ECO:0000313" key="3">
    <source>
        <dbReference type="Proteomes" id="UP000280307"/>
    </source>
</evidence>
<accession>A0A426TX66</accession>
<dbReference type="EMBL" id="RSAS01000542">
    <property type="protein sequence ID" value="RRR70237.1"/>
    <property type="molecule type" value="Genomic_DNA"/>
</dbReference>
<evidence type="ECO:0000313" key="2">
    <source>
        <dbReference type="EMBL" id="RRR70237.1"/>
    </source>
</evidence>
<keyword evidence="1" id="KW-1133">Transmembrane helix</keyword>